<dbReference type="AlphaFoldDB" id="A0A2P6PUI4"/>
<accession>A0A2P6PUI4</accession>
<keyword evidence="2" id="KW-1185">Reference proteome</keyword>
<gene>
    <name evidence="1" type="ORF">RchiOBHm_Chr6g0285391</name>
</gene>
<name>A0A2P6PUI4_ROSCH</name>
<protein>
    <submittedName>
        <fullName evidence="1">Uncharacterized protein</fullName>
    </submittedName>
</protein>
<dbReference type="EMBL" id="PDCK01000044">
    <property type="protein sequence ID" value="PRQ25598.1"/>
    <property type="molecule type" value="Genomic_DNA"/>
</dbReference>
<proteinExistence type="predicted"/>
<comment type="caution">
    <text evidence="1">The sequence shown here is derived from an EMBL/GenBank/DDBJ whole genome shotgun (WGS) entry which is preliminary data.</text>
</comment>
<dbReference type="Proteomes" id="UP000238479">
    <property type="component" value="Chromosome 6"/>
</dbReference>
<dbReference type="Gramene" id="PRQ25598">
    <property type="protein sequence ID" value="PRQ25598"/>
    <property type="gene ID" value="RchiOBHm_Chr6g0285391"/>
</dbReference>
<evidence type="ECO:0000313" key="1">
    <source>
        <dbReference type="EMBL" id="PRQ25598.1"/>
    </source>
</evidence>
<sequence>MHEPLIPSKASTSATHIKSSGTNILNFISISSFASGPVSNVMERRLFLFWVQVTSGKDKRRK</sequence>
<evidence type="ECO:0000313" key="2">
    <source>
        <dbReference type="Proteomes" id="UP000238479"/>
    </source>
</evidence>
<organism evidence="1 2">
    <name type="scientific">Rosa chinensis</name>
    <name type="common">China rose</name>
    <dbReference type="NCBI Taxonomy" id="74649"/>
    <lineage>
        <taxon>Eukaryota</taxon>
        <taxon>Viridiplantae</taxon>
        <taxon>Streptophyta</taxon>
        <taxon>Embryophyta</taxon>
        <taxon>Tracheophyta</taxon>
        <taxon>Spermatophyta</taxon>
        <taxon>Magnoliopsida</taxon>
        <taxon>eudicotyledons</taxon>
        <taxon>Gunneridae</taxon>
        <taxon>Pentapetalae</taxon>
        <taxon>rosids</taxon>
        <taxon>fabids</taxon>
        <taxon>Rosales</taxon>
        <taxon>Rosaceae</taxon>
        <taxon>Rosoideae</taxon>
        <taxon>Rosoideae incertae sedis</taxon>
        <taxon>Rosa</taxon>
    </lineage>
</organism>
<reference evidence="1 2" key="1">
    <citation type="journal article" date="2018" name="Nat. Genet.">
        <title>The Rosa genome provides new insights in the design of modern roses.</title>
        <authorList>
            <person name="Bendahmane M."/>
        </authorList>
    </citation>
    <scope>NUCLEOTIDE SEQUENCE [LARGE SCALE GENOMIC DNA]</scope>
    <source>
        <strain evidence="2">cv. Old Blush</strain>
    </source>
</reference>